<comment type="caution">
    <text evidence="2">The sequence shown here is derived from an EMBL/GenBank/DDBJ whole genome shotgun (WGS) entry which is preliminary data.</text>
</comment>
<keyword evidence="3" id="KW-1185">Reference proteome</keyword>
<accession>A0AAP0EQ76</accession>
<dbReference type="AlphaFoldDB" id="A0AAP0EQ76"/>
<evidence type="ECO:0000313" key="3">
    <source>
        <dbReference type="Proteomes" id="UP001420932"/>
    </source>
</evidence>
<proteinExistence type="predicted"/>
<name>A0AAP0EQ76_9MAGN</name>
<dbReference type="Proteomes" id="UP001420932">
    <property type="component" value="Unassembled WGS sequence"/>
</dbReference>
<evidence type="ECO:0000313" key="2">
    <source>
        <dbReference type="EMBL" id="KAK9092934.1"/>
    </source>
</evidence>
<gene>
    <name evidence="2" type="ORF">Syun_027845</name>
</gene>
<feature type="compositionally biased region" description="Basic and acidic residues" evidence="1">
    <location>
        <begin position="1"/>
        <end position="13"/>
    </location>
</feature>
<dbReference type="EMBL" id="JBBNAF010000012">
    <property type="protein sequence ID" value="KAK9092934.1"/>
    <property type="molecule type" value="Genomic_DNA"/>
</dbReference>
<evidence type="ECO:0000256" key="1">
    <source>
        <dbReference type="SAM" id="MobiDB-lite"/>
    </source>
</evidence>
<reference evidence="2 3" key="1">
    <citation type="submission" date="2024-01" db="EMBL/GenBank/DDBJ databases">
        <title>Genome assemblies of Stephania.</title>
        <authorList>
            <person name="Yang L."/>
        </authorList>
    </citation>
    <scope>NUCLEOTIDE SEQUENCE [LARGE SCALE GENOMIC DNA]</scope>
    <source>
        <strain evidence="2">YNDBR</strain>
        <tissue evidence="2">Leaf</tissue>
    </source>
</reference>
<feature type="region of interest" description="Disordered" evidence="1">
    <location>
        <begin position="1"/>
        <end position="25"/>
    </location>
</feature>
<organism evidence="2 3">
    <name type="scientific">Stephania yunnanensis</name>
    <dbReference type="NCBI Taxonomy" id="152371"/>
    <lineage>
        <taxon>Eukaryota</taxon>
        <taxon>Viridiplantae</taxon>
        <taxon>Streptophyta</taxon>
        <taxon>Embryophyta</taxon>
        <taxon>Tracheophyta</taxon>
        <taxon>Spermatophyta</taxon>
        <taxon>Magnoliopsida</taxon>
        <taxon>Ranunculales</taxon>
        <taxon>Menispermaceae</taxon>
        <taxon>Menispermoideae</taxon>
        <taxon>Cissampelideae</taxon>
        <taxon>Stephania</taxon>
    </lineage>
</organism>
<protein>
    <submittedName>
        <fullName evidence="2">Uncharacterized protein</fullName>
    </submittedName>
</protein>
<sequence length="62" mass="6210">MKSPESDGGRTPKSDGSGPPPSLEEGGYIIVATILAAPPRGLATFGGAGAPPIRGWHVWAGL</sequence>